<keyword evidence="3" id="KW-0862">Zinc</keyword>
<organism evidence="10 11">
    <name type="scientific">Panicum miliaceum</name>
    <name type="common">Proso millet</name>
    <name type="synonym">Broomcorn millet</name>
    <dbReference type="NCBI Taxonomy" id="4540"/>
    <lineage>
        <taxon>Eukaryota</taxon>
        <taxon>Viridiplantae</taxon>
        <taxon>Streptophyta</taxon>
        <taxon>Embryophyta</taxon>
        <taxon>Tracheophyta</taxon>
        <taxon>Spermatophyta</taxon>
        <taxon>Magnoliopsida</taxon>
        <taxon>Liliopsida</taxon>
        <taxon>Poales</taxon>
        <taxon>Poaceae</taxon>
        <taxon>PACMAD clade</taxon>
        <taxon>Panicoideae</taxon>
        <taxon>Panicodae</taxon>
        <taxon>Paniceae</taxon>
        <taxon>Panicinae</taxon>
        <taxon>Panicum</taxon>
        <taxon>Panicum sect. Panicum</taxon>
    </lineage>
</organism>
<reference evidence="11" key="1">
    <citation type="journal article" date="2019" name="Nat. Commun.">
        <title>The genome of broomcorn millet.</title>
        <authorList>
            <person name="Zou C."/>
            <person name="Miki D."/>
            <person name="Li D."/>
            <person name="Tang Q."/>
            <person name="Xiao L."/>
            <person name="Rajput S."/>
            <person name="Deng P."/>
            <person name="Jia W."/>
            <person name="Huang R."/>
            <person name="Zhang M."/>
            <person name="Sun Y."/>
            <person name="Hu J."/>
            <person name="Fu X."/>
            <person name="Schnable P.S."/>
            <person name="Li F."/>
            <person name="Zhang H."/>
            <person name="Feng B."/>
            <person name="Zhu X."/>
            <person name="Liu R."/>
            <person name="Schnable J.C."/>
            <person name="Zhu J.-K."/>
            <person name="Zhang H."/>
        </authorList>
    </citation>
    <scope>NUCLEOTIDE SEQUENCE [LARGE SCALE GENOMIC DNA]</scope>
</reference>
<dbReference type="CDD" id="cd04481">
    <property type="entry name" value="RPA1_DBD_B_like"/>
    <property type="match status" value="1"/>
</dbReference>
<keyword evidence="8" id="KW-1133">Transmembrane helix</keyword>
<dbReference type="OrthoDB" id="687755at2759"/>
<dbReference type="GO" id="GO:0003677">
    <property type="term" value="F:DNA binding"/>
    <property type="evidence" value="ECO:0007669"/>
    <property type="project" value="UniProtKB-KW"/>
</dbReference>
<dbReference type="Pfam" id="PF16900">
    <property type="entry name" value="REPA_OB_2"/>
    <property type="match status" value="1"/>
</dbReference>
<keyword evidence="4" id="KW-0238">DNA-binding</keyword>
<evidence type="ECO:0000256" key="4">
    <source>
        <dbReference type="ARBA" id="ARBA00023125"/>
    </source>
</evidence>
<evidence type="ECO:0000313" key="11">
    <source>
        <dbReference type="Proteomes" id="UP000275267"/>
    </source>
</evidence>
<keyword evidence="2 5" id="KW-0863">Zinc-finger</keyword>
<evidence type="ECO:0000256" key="2">
    <source>
        <dbReference type="ARBA" id="ARBA00022771"/>
    </source>
</evidence>
<accession>A0A3L6R6U6</accession>
<keyword evidence="1" id="KW-0479">Metal-binding</keyword>
<dbReference type="Proteomes" id="UP000275267">
    <property type="component" value="Unassembled WGS sequence"/>
</dbReference>
<dbReference type="STRING" id="4540.A0A3L6R6U6"/>
<dbReference type="InterPro" id="IPR010666">
    <property type="entry name" value="Znf_GRF"/>
</dbReference>
<dbReference type="InterPro" id="IPR012340">
    <property type="entry name" value="NA-bd_OB-fold"/>
</dbReference>
<dbReference type="PROSITE" id="PS51999">
    <property type="entry name" value="ZF_GRF"/>
    <property type="match status" value="1"/>
</dbReference>
<dbReference type="GO" id="GO:0008270">
    <property type="term" value="F:zinc ion binding"/>
    <property type="evidence" value="ECO:0007669"/>
    <property type="project" value="UniProtKB-KW"/>
</dbReference>
<feature type="region of interest" description="Disordered" evidence="7">
    <location>
        <begin position="679"/>
        <end position="727"/>
    </location>
</feature>
<feature type="compositionally biased region" description="Basic and acidic residues" evidence="7">
    <location>
        <begin position="696"/>
        <end position="712"/>
    </location>
</feature>
<comment type="caution">
    <text evidence="10">The sequence shown here is derived from an EMBL/GenBank/DDBJ whole genome shotgun (WGS) entry which is preliminary data.</text>
</comment>
<name>A0A3L6R6U6_PANMI</name>
<keyword evidence="11" id="KW-1185">Reference proteome</keyword>
<dbReference type="InterPro" id="IPR031657">
    <property type="entry name" value="REPA_OB_2"/>
</dbReference>
<dbReference type="Gene3D" id="2.40.50.140">
    <property type="entry name" value="Nucleic acid-binding proteins"/>
    <property type="match status" value="3"/>
</dbReference>
<feature type="domain" description="GRF-type" evidence="9">
    <location>
        <begin position="54"/>
        <end position="96"/>
    </location>
</feature>
<feature type="coiled-coil region" evidence="6">
    <location>
        <begin position="119"/>
        <end position="157"/>
    </location>
</feature>
<proteinExistence type="predicted"/>
<dbReference type="EMBL" id="PQIB02000009">
    <property type="protein sequence ID" value="RLM98558.1"/>
    <property type="molecule type" value="Genomic_DNA"/>
</dbReference>
<dbReference type="AlphaFoldDB" id="A0A3L6R6U6"/>
<evidence type="ECO:0000259" key="9">
    <source>
        <dbReference type="PROSITE" id="PS51999"/>
    </source>
</evidence>
<keyword evidence="8" id="KW-0812">Transmembrane</keyword>
<evidence type="ECO:0000256" key="7">
    <source>
        <dbReference type="SAM" id="MobiDB-lite"/>
    </source>
</evidence>
<gene>
    <name evidence="10" type="ORF">C2845_PM06G28790</name>
</gene>
<keyword evidence="8" id="KW-0472">Membrane</keyword>
<feature type="compositionally biased region" description="Polar residues" evidence="7">
    <location>
        <begin position="681"/>
        <end position="691"/>
    </location>
</feature>
<evidence type="ECO:0000256" key="5">
    <source>
        <dbReference type="PROSITE-ProRule" id="PRU01343"/>
    </source>
</evidence>
<sequence length="727" mass="80203">MDSSSGTSRPFFNASGVAGVAGCTDSPFRLRSEGSVCALPACSASTAVKPTFLCYCGEPARKLTVGTERNRGHKFLVCRKSEFRKGCRLWIWEDVLMRCVSSMVAYWAPTMSDSVGADLAAARAELADMDTKFSALRQEFEIRETELLTKVQELELELAACRKVADRGWYRGSKIWKTFRFFIYVAMFLCLLFLGFCMGDVMYAEAAGRDVAAVKSAVQEGGVYTFSKFLVANMKSSYRPFRAKYMIKLTPWTRMVPVNTATDSFPRFVFHLSPLADLSSRVGSQMYFTELLDVLAMVVAVSNVTYVRVATNSTDTPRRVIVLKDLSGFEIKLVLWGSRAIEFDADTVYRLGQEHAVVGIFVGTLVKSYKGEETLTGGSACKWYLNEDIAEIDEFFERLSDDFIKIEWISDNDDSNQRFQKVEHLLQKTVSELRSLDPWETEGANFRCTVTVVRLSTAQPWWFLSCSRCHRAATACGSDYKCAGGCINTSAIPKYRVCLVGSDGIAAVEFVLFGRVAQQVIGKPVVALMRSDGIPQEIAAVVSQKFTFAVSISQRSLMQRVVSFQVNSIETFFGRQASIPDIREYDDVDYGSQPSSSGDLVATKEASTSTGLITSPRHVSSRRMPLSAGKDDGERLGLRTCITDSTTCSEKIGGVDIGRATSSAQNDNLATMDSLCREGASSGSTVNTASLIGSKVLEDRKIEKESKEKDGGGDDDEQRTRIASRKN</sequence>
<evidence type="ECO:0000313" key="10">
    <source>
        <dbReference type="EMBL" id="RLM98558.1"/>
    </source>
</evidence>
<dbReference type="PANTHER" id="PTHR47165">
    <property type="entry name" value="OS03G0429900 PROTEIN"/>
    <property type="match status" value="1"/>
</dbReference>
<evidence type="ECO:0000256" key="6">
    <source>
        <dbReference type="SAM" id="Coils"/>
    </source>
</evidence>
<evidence type="ECO:0000256" key="1">
    <source>
        <dbReference type="ARBA" id="ARBA00022723"/>
    </source>
</evidence>
<evidence type="ECO:0000256" key="8">
    <source>
        <dbReference type="SAM" id="Phobius"/>
    </source>
</evidence>
<feature type="transmembrane region" description="Helical" evidence="8">
    <location>
        <begin position="181"/>
        <end position="203"/>
    </location>
</feature>
<dbReference type="PANTHER" id="PTHR47165:SF4">
    <property type="entry name" value="OS03G0429900 PROTEIN"/>
    <property type="match status" value="1"/>
</dbReference>
<protein>
    <submittedName>
        <fullName evidence="10">Replication protein A 70 kDa DNA-binding subunit B-like</fullName>
    </submittedName>
</protein>
<dbReference type="InterPro" id="IPR047192">
    <property type="entry name" value="Euk_RPA1_DBD_C"/>
</dbReference>
<keyword evidence="6" id="KW-0175">Coiled coil</keyword>
<evidence type="ECO:0000256" key="3">
    <source>
        <dbReference type="ARBA" id="ARBA00022833"/>
    </source>
</evidence>
<dbReference type="SUPFAM" id="SSF50249">
    <property type="entry name" value="Nucleic acid-binding proteins"/>
    <property type="match status" value="2"/>
</dbReference>
<dbReference type="CDD" id="cd04476">
    <property type="entry name" value="RPA1_DBD_C"/>
    <property type="match status" value="1"/>
</dbReference>